<keyword evidence="2" id="KW-1185">Reference proteome</keyword>
<dbReference type="InterPro" id="IPR011009">
    <property type="entry name" value="Kinase-like_dom_sf"/>
</dbReference>
<dbReference type="CTD" id="183990"/>
<dbReference type="InParanoid" id="Q19035"/>
<dbReference type="GeneID" id="183990"/>
<dbReference type="FunCoup" id="Q19035">
    <property type="interactions" value="171"/>
</dbReference>
<protein>
    <submittedName>
        <fullName evidence="1">CHK domain-containing protein</fullName>
    </submittedName>
</protein>
<dbReference type="Pfam" id="PF07914">
    <property type="entry name" value="DUF1679"/>
    <property type="match status" value="1"/>
</dbReference>
<dbReference type="WormBase" id="E02C12.11">
    <property type="protein sequence ID" value="CE04320"/>
    <property type="gene ID" value="WBGene00017096"/>
</dbReference>
<organism evidence="1 2">
    <name type="scientific">Caenorhabditis elegans</name>
    <dbReference type="NCBI Taxonomy" id="6239"/>
    <lineage>
        <taxon>Eukaryota</taxon>
        <taxon>Metazoa</taxon>
        <taxon>Ecdysozoa</taxon>
        <taxon>Nematoda</taxon>
        <taxon>Chromadorea</taxon>
        <taxon>Rhabditida</taxon>
        <taxon>Rhabditina</taxon>
        <taxon>Rhabditomorpha</taxon>
        <taxon>Rhabditoidea</taxon>
        <taxon>Rhabditidae</taxon>
        <taxon>Peloderinae</taxon>
        <taxon>Caenorhabditis</taxon>
    </lineage>
</organism>
<dbReference type="InterPro" id="IPR052961">
    <property type="entry name" value="Oxido-Kinase-like_Enzymes"/>
</dbReference>
<dbReference type="DIP" id="DIP-25204N"/>
<dbReference type="KEGG" id="cel:CELE_E02C12.11"/>
<dbReference type="Bgee" id="WBGene00017096">
    <property type="expression patterns" value="Expressed in adult organism"/>
</dbReference>
<evidence type="ECO:0000313" key="2">
    <source>
        <dbReference type="Proteomes" id="UP000001940"/>
    </source>
</evidence>
<dbReference type="HOGENOM" id="CLU_1827050_0_0_1"/>
<dbReference type="EMBL" id="BX284605">
    <property type="protein sequence ID" value="CCD68597.1"/>
    <property type="molecule type" value="Genomic_DNA"/>
</dbReference>
<dbReference type="PIR" id="T30146">
    <property type="entry name" value="T30146"/>
</dbReference>
<dbReference type="AlphaFoldDB" id="Q19035"/>
<dbReference type="PANTHER" id="PTHR23020:SF7">
    <property type="entry name" value="CHK DOMAIN-CONTAINING PROTEIN-RELATED"/>
    <property type="match status" value="1"/>
</dbReference>
<dbReference type="RefSeq" id="NP_505431.1">
    <property type="nucleotide sequence ID" value="NM_073030.1"/>
</dbReference>
<dbReference type="PhylomeDB" id="Q19035"/>
<dbReference type="UCSC" id="E02C12.11">
    <property type="organism name" value="c. elegans"/>
</dbReference>
<dbReference type="InterPro" id="IPR012877">
    <property type="entry name" value="Dhs-27"/>
</dbReference>
<dbReference type="Proteomes" id="UP000001940">
    <property type="component" value="Chromosome V"/>
</dbReference>
<name>Q19035_CAEEL</name>
<dbReference type="AGR" id="WB:WBGene00017096"/>
<dbReference type="PANTHER" id="PTHR23020">
    <property type="entry name" value="UNCHARACTERIZED NUCLEAR HORMONE RECEPTOR-RELATED"/>
    <property type="match status" value="1"/>
</dbReference>
<sequence length="141" mass="16290">MLHCLDEFGNLKLKAIIDWQGVSTLPPGLDLSRLLMGCLSAHERRERGLEMLKLYHETFNQVLGKELFSFQELQDSYNLYYPMMAMALLPLVSSLAENSQVSEVEKAQIRFKTETKLVAMMEDLIEVHEYNLKHFPEILKG</sequence>
<evidence type="ECO:0000313" key="3">
    <source>
        <dbReference type="WormBase" id="E02C12.11"/>
    </source>
</evidence>
<dbReference type="SUPFAM" id="SSF56112">
    <property type="entry name" value="Protein kinase-like (PK-like)"/>
    <property type="match status" value="1"/>
</dbReference>
<dbReference type="PaxDb" id="6239-E02C12.11"/>
<evidence type="ECO:0000313" key="1">
    <source>
        <dbReference type="EMBL" id="CCD68597.1"/>
    </source>
</evidence>
<reference evidence="1 2" key="1">
    <citation type="journal article" date="1998" name="Science">
        <title>Genome sequence of the nematode C. elegans: a platform for investigating biology.</title>
        <authorList>
            <consortium name="The C. elegans sequencing consortium"/>
            <person name="Sulson J.E."/>
            <person name="Waterston R."/>
        </authorList>
    </citation>
    <scope>NUCLEOTIDE SEQUENCE [LARGE SCALE GENOMIC DNA]</scope>
    <source>
        <strain evidence="1 2">Bristol N2</strain>
    </source>
</reference>
<gene>
    <name evidence="1" type="ORF">CELE_E02C12.11</name>
    <name evidence="1 3" type="ORF">E02C12.11</name>
</gene>
<proteinExistence type="predicted"/>
<dbReference type="OrthoDB" id="8250698at2759"/>
<accession>Q19035</accession>